<evidence type="ECO:0000256" key="1">
    <source>
        <dbReference type="SAM" id="MobiDB-lite"/>
    </source>
</evidence>
<sequence>MGSIASQTQDSNSPNASGCALTSHMRTITALDSTPTTPLQHHRAVQPIDAGRAAPRRAGQYGVRIRLDALRDVLALRDESLAAWVVEHCGPDLTELDEWFETERPAADYMADLMLGRPHANENAHLYGYCVKVLCELWGAPMANDGWWGMRYGWFDAVTKTVAQAGVTYDFTDLIIGGPGADVPPPDDFPAMGHITRDDLQAHLDLLSAPELARIDDQDVVTAVEQVRSWLRECRREDTDLVCFYH</sequence>
<evidence type="ECO:0000313" key="4">
    <source>
        <dbReference type="Proteomes" id="UP001501444"/>
    </source>
</evidence>
<name>A0ABN3GYI4_9ACTN</name>
<reference evidence="3 4" key="1">
    <citation type="journal article" date="2019" name="Int. J. Syst. Evol. Microbiol.">
        <title>The Global Catalogue of Microorganisms (GCM) 10K type strain sequencing project: providing services to taxonomists for standard genome sequencing and annotation.</title>
        <authorList>
            <consortium name="The Broad Institute Genomics Platform"/>
            <consortium name="The Broad Institute Genome Sequencing Center for Infectious Disease"/>
            <person name="Wu L."/>
            <person name="Ma J."/>
        </authorList>
    </citation>
    <scope>NUCLEOTIDE SEQUENCE [LARGE SCALE GENOMIC DNA]</scope>
    <source>
        <strain evidence="3 4">JCM 3272</strain>
    </source>
</reference>
<feature type="region of interest" description="Disordered" evidence="1">
    <location>
        <begin position="32"/>
        <end position="53"/>
    </location>
</feature>
<organism evidence="3 4">
    <name type="scientific">Dactylosporangium salmoneum</name>
    <dbReference type="NCBI Taxonomy" id="53361"/>
    <lineage>
        <taxon>Bacteria</taxon>
        <taxon>Bacillati</taxon>
        <taxon>Actinomycetota</taxon>
        <taxon>Actinomycetes</taxon>
        <taxon>Micromonosporales</taxon>
        <taxon>Micromonosporaceae</taxon>
        <taxon>Dactylosporangium</taxon>
    </lineage>
</organism>
<dbReference type="Pfam" id="PF24740">
    <property type="entry name" value="DUF7691"/>
    <property type="match status" value="1"/>
</dbReference>
<evidence type="ECO:0000259" key="2">
    <source>
        <dbReference type="Pfam" id="PF24740"/>
    </source>
</evidence>
<protein>
    <recommendedName>
        <fullName evidence="2">DUF7691 domain-containing protein</fullName>
    </recommendedName>
</protein>
<dbReference type="InterPro" id="IPR056108">
    <property type="entry name" value="DUF7691"/>
</dbReference>
<evidence type="ECO:0000313" key="3">
    <source>
        <dbReference type="EMBL" id="GAA2363990.1"/>
    </source>
</evidence>
<proteinExistence type="predicted"/>
<keyword evidence="4" id="KW-1185">Reference proteome</keyword>
<comment type="caution">
    <text evidence="3">The sequence shown here is derived from an EMBL/GenBank/DDBJ whole genome shotgun (WGS) entry which is preliminary data.</text>
</comment>
<dbReference type="EMBL" id="BAAARV010000058">
    <property type="protein sequence ID" value="GAA2363990.1"/>
    <property type="molecule type" value="Genomic_DNA"/>
</dbReference>
<accession>A0ABN3GYI4</accession>
<feature type="domain" description="DUF7691" evidence="2">
    <location>
        <begin position="65"/>
        <end position="246"/>
    </location>
</feature>
<dbReference type="Proteomes" id="UP001501444">
    <property type="component" value="Unassembled WGS sequence"/>
</dbReference>
<gene>
    <name evidence="3" type="ORF">GCM10010170_061410</name>
</gene>